<evidence type="ECO:0000256" key="1">
    <source>
        <dbReference type="SAM" id="MobiDB-lite"/>
    </source>
</evidence>
<sequence length="135" mass="14141">MSTTDSSGRSGRRTGSGHRSASVPRTGAFACVRCGLSVSLLDPEGEPRDHCPSCLSSRHVLDRVGGGASDCGGRMAPISVAVPRGGAWTLIHRCGVCDEMSESAVSPDDNHLVLMRIAVRPLAEPPFPLDLFGEV</sequence>
<dbReference type="AlphaFoldDB" id="A0A7X6MG60"/>
<dbReference type="EMBL" id="JAAXPG010000019">
    <property type="protein sequence ID" value="NKY99904.1"/>
    <property type="molecule type" value="Genomic_DNA"/>
</dbReference>
<comment type="caution">
    <text evidence="3">The sequence shown here is derived from an EMBL/GenBank/DDBJ whole genome shotgun (WGS) entry which is preliminary data.</text>
</comment>
<dbReference type="Pfam" id="PF12647">
    <property type="entry name" value="RNHCP"/>
    <property type="match status" value="1"/>
</dbReference>
<proteinExistence type="predicted"/>
<dbReference type="Proteomes" id="UP000553209">
    <property type="component" value="Unassembled WGS sequence"/>
</dbReference>
<feature type="domain" description="RNHCP" evidence="2">
    <location>
        <begin position="28"/>
        <end position="115"/>
    </location>
</feature>
<dbReference type="RefSeq" id="WP_061078287.1">
    <property type="nucleotide sequence ID" value="NZ_JAAXPG010000019.1"/>
</dbReference>
<gene>
    <name evidence="3" type="ORF">HGB44_19850</name>
</gene>
<evidence type="ECO:0000313" key="4">
    <source>
        <dbReference type="Proteomes" id="UP000553209"/>
    </source>
</evidence>
<feature type="region of interest" description="Disordered" evidence="1">
    <location>
        <begin position="1"/>
        <end position="22"/>
    </location>
</feature>
<evidence type="ECO:0000259" key="2">
    <source>
        <dbReference type="Pfam" id="PF12647"/>
    </source>
</evidence>
<keyword evidence="4" id="KW-1185">Reference proteome</keyword>
<evidence type="ECO:0000313" key="3">
    <source>
        <dbReference type="EMBL" id="NKY99904.1"/>
    </source>
</evidence>
<reference evidence="3 4" key="1">
    <citation type="submission" date="2020-04" db="EMBL/GenBank/DDBJ databases">
        <title>MicrobeNet Type strains.</title>
        <authorList>
            <person name="Nicholson A.C."/>
        </authorList>
    </citation>
    <scope>NUCLEOTIDE SEQUENCE [LARGE SCALE GENOMIC DNA]</scope>
    <source>
        <strain evidence="3 4">ATCC 23612</strain>
    </source>
</reference>
<protein>
    <submittedName>
        <fullName evidence="3">RNHCP domain-containing protein</fullName>
    </submittedName>
</protein>
<accession>A0A7X6MG60</accession>
<name>A0A7X6MG60_9ACTN</name>
<organism evidence="3 4">
    <name type="scientific">Nocardiopsis alborubida</name>
    <dbReference type="NCBI Taxonomy" id="146802"/>
    <lineage>
        <taxon>Bacteria</taxon>
        <taxon>Bacillati</taxon>
        <taxon>Actinomycetota</taxon>
        <taxon>Actinomycetes</taxon>
        <taxon>Streptosporangiales</taxon>
        <taxon>Nocardiopsidaceae</taxon>
        <taxon>Nocardiopsis</taxon>
    </lineage>
</organism>
<dbReference type="InterPro" id="IPR024439">
    <property type="entry name" value="RNHCP"/>
</dbReference>